<dbReference type="PANTHER" id="PTHR47151:SF2">
    <property type="entry name" value="AMINO ACID BINDING PROTEIN"/>
    <property type="match status" value="1"/>
</dbReference>
<accession>A0A382W4G0</accession>
<keyword evidence="1" id="KW-0732">Signal</keyword>
<dbReference type="EMBL" id="UINC01156929">
    <property type="protein sequence ID" value="SVD53629.1"/>
    <property type="molecule type" value="Genomic_DNA"/>
</dbReference>
<evidence type="ECO:0000259" key="2">
    <source>
        <dbReference type="Pfam" id="PF13458"/>
    </source>
</evidence>
<dbReference type="AlphaFoldDB" id="A0A382W4G0"/>
<protein>
    <recommendedName>
        <fullName evidence="2">Leucine-binding protein domain-containing protein</fullName>
    </recommendedName>
</protein>
<evidence type="ECO:0000313" key="3">
    <source>
        <dbReference type="EMBL" id="SVD53629.1"/>
    </source>
</evidence>
<feature type="non-terminal residue" evidence="3">
    <location>
        <position position="280"/>
    </location>
</feature>
<reference evidence="3" key="1">
    <citation type="submission" date="2018-05" db="EMBL/GenBank/DDBJ databases">
        <authorList>
            <person name="Lanie J.A."/>
            <person name="Ng W.-L."/>
            <person name="Kazmierczak K.M."/>
            <person name="Andrzejewski T.M."/>
            <person name="Davidsen T.M."/>
            <person name="Wayne K.J."/>
            <person name="Tettelin H."/>
            <person name="Glass J.I."/>
            <person name="Rusch D."/>
            <person name="Podicherti R."/>
            <person name="Tsui H.-C.T."/>
            <person name="Winkler M.E."/>
        </authorList>
    </citation>
    <scope>NUCLEOTIDE SEQUENCE</scope>
</reference>
<name>A0A382W4G0_9ZZZZ</name>
<proteinExistence type="predicted"/>
<gene>
    <name evidence="3" type="ORF">METZ01_LOCUS406483</name>
</gene>
<feature type="domain" description="Leucine-binding protein" evidence="2">
    <location>
        <begin position="2"/>
        <end position="207"/>
    </location>
</feature>
<organism evidence="3">
    <name type="scientific">marine metagenome</name>
    <dbReference type="NCBI Taxonomy" id="408172"/>
    <lineage>
        <taxon>unclassified sequences</taxon>
        <taxon>metagenomes</taxon>
        <taxon>ecological metagenomes</taxon>
    </lineage>
</organism>
<dbReference type="Pfam" id="PF13458">
    <property type="entry name" value="Peripla_BP_6"/>
    <property type="match status" value="1"/>
</dbReference>
<sequence>AAGFAVDALGVSTAAAIHDGDPYTQGLAQAFADAFEALGGTITTFTAVNKGDTDMVPVLTEVASGSPELLFFPIFQPEGDFIVQQVSDVGGLEDTILMAADGLMVSNFMEIPETEGMYFSGPDLRYGGNRNQRMLGSSADSFITGYVMVYGEKPSAAFWAHAYDATTLLLDAIEAASYEEDDGTLVIDRAGVREFLSNVRDYQGITGLLSCDEFGDCGSQKITVIGHSDSGDVDGSLANVVYQYAPGGGSLGEGSLVVPAPKPQRGGTLRYAIEADVDGL</sequence>
<dbReference type="SUPFAM" id="SSF53822">
    <property type="entry name" value="Periplasmic binding protein-like I"/>
    <property type="match status" value="1"/>
</dbReference>
<evidence type="ECO:0000256" key="1">
    <source>
        <dbReference type="ARBA" id="ARBA00022729"/>
    </source>
</evidence>
<dbReference type="PANTHER" id="PTHR47151">
    <property type="entry name" value="LEU/ILE/VAL-BINDING ABC TRANSPORTER SUBUNIT"/>
    <property type="match status" value="1"/>
</dbReference>
<dbReference type="Gene3D" id="3.40.50.2300">
    <property type="match status" value="2"/>
</dbReference>
<dbReference type="InterPro" id="IPR028082">
    <property type="entry name" value="Peripla_BP_I"/>
</dbReference>
<dbReference type="InterPro" id="IPR028081">
    <property type="entry name" value="Leu-bd"/>
</dbReference>
<feature type="non-terminal residue" evidence="3">
    <location>
        <position position="1"/>
    </location>
</feature>
<dbReference type="CDD" id="cd06342">
    <property type="entry name" value="PBP1_ABC_LIVBP-like"/>
    <property type="match status" value="1"/>
</dbReference>